<dbReference type="RefSeq" id="WP_244023336.1">
    <property type="nucleotide sequence ID" value="NZ_JALHLF010000105.1"/>
</dbReference>
<dbReference type="InterPro" id="IPR036388">
    <property type="entry name" value="WH-like_DNA-bd_sf"/>
</dbReference>
<dbReference type="CDD" id="cd06171">
    <property type="entry name" value="Sigma70_r4"/>
    <property type="match status" value="1"/>
</dbReference>
<feature type="domain" description="RNA polymerase sigma factor 70 region 4 type 2" evidence="6">
    <location>
        <begin position="105"/>
        <end position="157"/>
    </location>
</feature>
<comment type="similarity">
    <text evidence="1">Belongs to the sigma-70 factor family. ECF subfamily.</text>
</comment>
<reference evidence="7" key="1">
    <citation type="submission" date="2022-03" db="EMBL/GenBank/DDBJ databases">
        <title>Identification of a novel bacterium isolated from mangrove sediments.</title>
        <authorList>
            <person name="Pan X."/>
        </authorList>
    </citation>
    <scope>NUCLEOTIDE SEQUENCE</scope>
    <source>
        <strain evidence="7">B1949</strain>
    </source>
</reference>
<proteinExistence type="inferred from homology"/>
<evidence type="ECO:0000256" key="2">
    <source>
        <dbReference type="ARBA" id="ARBA00023015"/>
    </source>
</evidence>
<accession>A0ABT0BHS3</accession>
<dbReference type="InterPro" id="IPR013325">
    <property type="entry name" value="RNA_pol_sigma_r2"/>
</dbReference>
<evidence type="ECO:0000259" key="5">
    <source>
        <dbReference type="Pfam" id="PF04542"/>
    </source>
</evidence>
<keyword evidence="8" id="KW-1185">Reference proteome</keyword>
<sequence>MLMNTASDHVLGSLSRLRGYIRKRLRDPDTTEDVLQETLARVIEQERRQVIEHPMAYACRIADSVIFAQARTPRSRAQTIEIDSLELVCERPLPDAVLDYRQRLDRFDAALARLTPQRRAVFRLRHIEGRSRQAIADELGLSLEAVKKHLVRAMADLARSLEHDLEPAAKGHNDNG</sequence>
<gene>
    <name evidence="7" type="ORF">MTR62_17490</name>
</gene>
<dbReference type="InterPro" id="IPR039425">
    <property type="entry name" value="RNA_pol_sigma-70-like"/>
</dbReference>
<evidence type="ECO:0000313" key="8">
    <source>
        <dbReference type="Proteomes" id="UP001162881"/>
    </source>
</evidence>
<evidence type="ECO:0000259" key="6">
    <source>
        <dbReference type="Pfam" id="PF08281"/>
    </source>
</evidence>
<dbReference type="Gene3D" id="1.10.10.10">
    <property type="entry name" value="Winged helix-like DNA-binding domain superfamily/Winged helix DNA-binding domain"/>
    <property type="match status" value="1"/>
</dbReference>
<name>A0ABT0BHS3_9SPHN</name>
<keyword evidence="4" id="KW-0804">Transcription</keyword>
<evidence type="ECO:0000256" key="4">
    <source>
        <dbReference type="ARBA" id="ARBA00023163"/>
    </source>
</evidence>
<dbReference type="PANTHER" id="PTHR43133">
    <property type="entry name" value="RNA POLYMERASE ECF-TYPE SIGMA FACTO"/>
    <property type="match status" value="1"/>
</dbReference>
<dbReference type="Pfam" id="PF08281">
    <property type="entry name" value="Sigma70_r4_2"/>
    <property type="match status" value="1"/>
</dbReference>
<dbReference type="Gene3D" id="1.10.1740.10">
    <property type="match status" value="1"/>
</dbReference>
<dbReference type="Pfam" id="PF04542">
    <property type="entry name" value="Sigma70_r2"/>
    <property type="match status" value="1"/>
</dbReference>
<dbReference type="EMBL" id="JALHLF010000105">
    <property type="protein sequence ID" value="MCJ2184470.1"/>
    <property type="molecule type" value="Genomic_DNA"/>
</dbReference>
<dbReference type="Proteomes" id="UP001162881">
    <property type="component" value="Unassembled WGS sequence"/>
</dbReference>
<organism evidence="7 8">
    <name type="scientific">Novosphingobium organovorum</name>
    <dbReference type="NCBI Taxonomy" id="2930092"/>
    <lineage>
        <taxon>Bacteria</taxon>
        <taxon>Pseudomonadati</taxon>
        <taxon>Pseudomonadota</taxon>
        <taxon>Alphaproteobacteria</taxon>
        <taxon>Sphingomonadales</taxon>
        <taxon>Sphingomonadaceae</taxon>
        <taxon>Novosphingobium</taxon>
    </lineage>
</organism>
<dbReference type="SUPFAM" id="SSF88946">
    <property type="entry name" value="Sigma2 domain of RNA polymerase sigma factors"/>
    <property type="match status" value="1"/>
</dbReference>
<evidence type="ECO:0000256" key="3">
    <source>
        <dbReference type="ARBA" id="ARBA00023082"/>
    </source>
</evidence>
<dbReference type="InterPro" id="IPR014284">
    <property type="entry name" value="RNA_pol_sigma-70_dom"/>
</dbReference>
<dbReference type="PANTHER" id="PTHR43133:SF63">
    <property type="entry name" value="RNA POLYMERASE SIGMA FACTOR FECI-RELATED"/>
    <property type="match status" value="1"/>
</dbReference>
<evidence type="ECO:0000313" key="7">
    <source>
        <dbReference type="EMBL" id="MCJ2184470.1"/>
    </source>
</evidence>
<evidence type="ECO:0000256" key="1">
    <source>
        <dbReference type="ARBA" id="ARBA00010641"/>
    </source>
</evidence>
<dbReference type="NCBIfam" id="TIGR02937">
    <property type="entry name" value="sigma70-ECF"/>
    <property type="match status" value="1"/>
</dbReference>
<dbReference type="InterPro" id="IPR013324">
    <property type="entry name" value="RNA_pol_sigma_r3/r4-like"/>
</dbReference>
<feature type="domain" description="RNA polymerase sigma-70 region 2" evidence="5">
    <location>
        <begin position="15"/>
        <end position="67"/>
    </location>
</feature>
<protein>
    <submittedName>
        <fullName evidence="7">RNA polymerase sigma factor</fullName>
    </submittedName>
</protein>
<dbReference type="InterPro" id="IPR013249">
    <property type="entry name" value="RNA_pol_sigma70_r4_t2"/>
</dbReference>
<keyword evidence="3" id="KW-0731">Sigma factor</keyword>
<keyword evidence="2" id="KW-0805">Transcription regulation</keyword>
<dbReference type="InterPro" id="IPR007627">
    <property type="entry name" value="RNA_pol_sigma70_r2"/>
</dbReference>
<dbReference type="SUPFAM" id="SSF88659">
    <property type="entry name" value="Sigma3 and sigma4 domains of RNA polymerase sigma factors"/>
    <property type="match status" value="1"/>
</dbReference>
<comment type="caution">
    <text evidence="7">The sequence shown here is derived from an EMBL/GenBank/DDBJ whole genome shotgun (WGS) entry which is preliminary data.</text>
</comment>